<gene>
    <name evidence="9" type="ORF">RJ639_047333</name>
</gene>
<dbReference type="FunFam" id="3.30.710.10:FF:000170">
    <property type="entry name" value="SKP1-like protein 5"/>
    <property type="match status" value="1"/>
</dbReference>
<evidence type="ECO:0000256" key="4">
    <source>
        <dbReference type="ARBA" id="ARBA00022786"/>
    </source>
</evidence>
<dbReference type="GO" id="GO:0009867">
    <property type="term" value="P:jasmonic acid mediated signaling pathway"/>
    <property type="evidence" value="ECO:0007669"/>
    <property type="project" value="UniProtKB-ARBA"/>
</dbReference>
<organism evidence="9 10">
    <name type="scientific">Escallonia herrerae</name>
    <dbReference type="NCBI Taxonomy" id="1293975"/>
    <lineage>
        <taxon>Eukaryota</taxon>
        <taxon>Viridiplantae</taxon>
        <taxon>Streptophyta</taxon>
        <taxon>Embryophyta</taxon>
        <taxon>Tracheophyta</taxon>
        <taxon>Spermatophyta</taxon>
        <taxon>Magnoliopsida</taxon>
        <taxon>eudicotyledons</taxon>
        <taxon>Gunneridae</taxon>
        <taxon>Pentapetalae</taxon>
        <taxon>asterids</taxon>
        <taxon>campanulids</taxon>
        <taxon>Escalloniales</taxon>
        <taxon>Escalloniaceae</taxon>
        <taxon>Escallonia</taxon>
    </lineage>
</organism>
<dbReference type="InterPro" id="IPR011333">
    <property type="entry name" value="SKP1/BTB/POZ_sf"/>
</dbReference>
<dbReference type="SUPFAM" id="SSF81382">
    <property type="entry name" value="Skp1 dimerisation domain-like"/>
    <property type="match status" value="1"/>
</dbReference>
<reference evidence="9" key="1">
    <citation type="submission" date="2022-12" db="EMBL/GenBank/DDBJ databases">
        <title>Draft genome assemblies for two species of Escallonia (Escalloniales).</title>
        <authorList>
            <person name="Chanderbali A."/>
            <person name="Dervinis C."/>
            <person name="Anghel I."/>
            <person name="Soltis D."/>
            <person name="Soltis P."/>
            <person name="Zapata F."/>
        </authorList>
    </citation>
    <scope>NUCLEOTIDE SEQUENCE</scope>
    <source>
        <strain evidence="9">UCBG64.0493</strain>
        <tissue evidence="9">Leaf</tissue>
    </source>
</reference>
<protein>
    <recommendedName>
        <fullName evidence="11">SKP1-like protein</fullName>
    </recommendedName>
</protein>
<evidence type="ECO:0000256" key="3">
    <source>
        <dbReference type="ARBA" id="ARBA00009993"/>
    </source>
</evidence>
<feature type="domain" description="SKP1 component dimerisation" evidence="7">
    <location>
        <begin position="108"/>
        <end position="155"/>
    </location>
</feature>
<evidence type="ECO:0000256" key="6">
    <source>
        <dbReference type="ARBA" id="ARBA00054396"/>
    </source>
</evidence>
<keyword evidence="5" id="KW-0539">Nucleus</keyword>
<dbReference type="GO" id="GO:0005634">
    <property type="term" value="C:nucleus"/>
    <property type="evidence" value="ECO:0007669"/>
    <property type="project" value="UniProtKB-SubCell"/>
</dbReference>
<dbReference type="SUPFAM" id="SSF54695">
    <property type="entry name" value="POZ domain"/>
    <property type="match status" value="1"/>
</dbReference>
<sequence length="210" mass="23646">MSSSAEKNMLTLKTSDGQEFEVEESVMLQSQTIEGMVDDGCDMVGIPLPNVDSKILATVLEYCKRHAEAGSSEKEEEELKAFDQGFLQGMKKDTLFELLLAANYLEIKGLIETACQKVADNVKDMMPEEVREYFCIENDFTPEEEAEIRKEHEWAFECFALIYHRSINSPVYMFSLEDGEDAIGDIDHAAVSMNIYSIHFIANMNAGNLA</sequence>
<comment type="subcellular location">
    <subcellularLocation>
        <location evidence="1">Nucleus</location>
    </subcellularLocation>
</comment>
<dbReference type="GO" id="GO:0006511">
    <property type="term" value="P:ubiquitin-dependent protein catabolic process"/>
    <property type="evidence" value="ECO:0007669"/>
    <property type="project" value="InterPro"/>
</dbReference>
<dbReference type="SMART" id="SM00512">
    <property type="entry name" value="Skp1"/>
    <property type="match status" value="1"/>
</dbReference>
<dbReference type="InterPro" id="IPR016073">
    <property type="entry name" value="Skp1_comp_POZ"/>
</dbReference>
<name>A0AA89B016_9ASTE</name>
<dbReference type="InterPro" id="IPR036296">
    <property type="entry name" value="SKP1-like_dim_sf"/>
</dbReference>
<evidence type="ECO:0000259" key="8">
    <source>
        <dbReference type="Pfam" id="PF03931"/>
    </source>
</evidence>
<comment type="function">
    <text evidence="6">Involved in ubiquitination and subsequent proteasomal degradation of target proteins. Together with CUL1, RBX1 and a F-box protein, it forms a SCF E3 ubiquitin ligase complex. The functional specificity of this complex depends on the type of F-box protein. In the SCF complex, it serves as an adapter that links the F-box protein to CUL1.</text>
</comment>
<comment type="pathway">
    <text evidence="2">Protein modification; protein ubiquitination.</text>
</comment>
<comment type="caution">
    <text evidence="9">The sequence shown here is derived from an EMBL/GenBank/DDBJ whole genome shotgun (WGS) entry which is preliminary data.</text>
</comment>
<evidence type="ECO:0000256" key="1">
    <source>
        <dbReference type="ARBA" id="ARBA00004123"/>
    </source>
</evidence>
<dbReference type="Proteomes" id="UP001188597">
    <property type="component" value="Unassembled WGS sequence"/>
</dbReference>
<dbReference type="EMBL" id="JAVXUP010000730">
    <property type="protein sequence ID" value="KAK3022065.1"/>
    <property type="molecule type" value="Genomic_DNA"/>
</dbReference>
<dbReference type="InterPro" id="IPR016072">
    <property type="entry name" value="Skp1_comp_dimer"/>
</dbReference>
<dbReference type="InterPro" id="IPR016897">
    <property type="entry name" value="SKP1"/>
</dbReference>
<evidence type="ECO:0000313" key="9">
    <source>
        <dbReference type="EMBL" id="KAK3022065.1"/>
    </source>
</evidence>
<dbReference type="CDD" id="cd18322">
    <property type="entry name" value="BTB_POZ_SKP1"/>
    <property type="match status" value="1"/>
</dbReference>
<dbReference type="Pfam" id="PF03931">
    <property type="entry name" value="Skp1_POZ"/>
    <property type="match status" value="1"/>
</dbReference>
<comment type="similarity">
    <text evidence="3">Belongs to the SKP1 family.</text>
</comment>
<keyword evidence="4" id="KW-0833">Ubl conjugation pathway</keyword>
<evidence type="ECO:0000259" key="7">
    <source>
        <dbReference type="Pfam" id="PF01466"/>
    </source>
</evidence>
<evidence type="ECO:0000256" key="2">
    <source>
        <dbReference type="ARBA" id="ARBA00004906"/>
    </source>
</evidence>
<dbReference type="Gene3D" id="3.30.710.10">
    <property type="entry name" value="Potassium Channel Kv1.1, Chain A"/>
    <property type="match status" value="1"/>
</dbReference>
<evidence type="ECO:0000256" key="5">
    <source>
        <dbReference type="ARBA" id="ARBA00023242"/>
    </source>
</evidence>
<evidence type="ECO:0000313" key="10">
    <source>
        <dbReference type="Proteomes" id="UP001188597"/>
    </source>
</evidence>
<dbReference type="AlphaFoldDB" id="A0AA89B016"/>
<proteinExistence type="inferred from homology"/>
<dbReference type="InterPro" id="IPR001232">
    <property type="entry name" value="SKP1-like"/>
</dbReference>
<evidence type="ECO:0008006" key="11">
    <source>
        <dbReference type="Google" id="ProtNLM"/>
    </source>
</evidence>
<accession>A0AA89B016</accession>
<dbReference type="PANTHER" id="PTHR11165">
    <property type="entry name" value="SKP1"/>
    <property type="match status" value="1"/>
</dbReference>
<dbReference type="Pfam" id="PF01466">
    <property type="entry name" value="Skp1"/>
    <property type="match status" value="1"/>
</dbReference>
<feature type="domain" description="SKP1 component POZ" evidence="8">
    <location>
        <begin position="8"/>
        <end position="67"/>
    </location>
</feature>
<keyword evidence="10" id="KW-1185">Reference proteome</keyword>